<dbReference type="InterPro" id="IPR035965">
    <property type="entry name" value="PAS-like_dom_sf"/>
</dbReference>
<dbReference type="SMART" id="SM00388">
    <property type="entry name" value="HisKA"/>
    <property type="match status" value="1"/>
</dbReference>
<dbReference type="InterPro" id="IPR001638">
    <property type="entry name" value="Solute-binding_3/MltF_N"/>
</dbReference>
<feature type="domain" description="PAC" evidence="20">
    <location>
        <begin position="386"/>
        <end position="438"/>
    </location>
</feature>
<dbReference type="CDD" id="cd00082">
    <property type="entry name" value="HisKA"/>
    <property type="match status" value="1"/>
</dbReference>
<dbReference type="InterPro" id="IPR036097">
    <property type="entry name" value="HisK_dim/P_sf"/>
</dbReference>
<dbReference type="PANTHER" id="PTHR45339">
    <property type="entry name" value="HYBRID SIGNAL TRANSDUCTION HISTIDINE KINASE J"/>
    <property type="match status" value="1"/>
</dbReference>
<dbReference type="InterPro" id="IPR003594">
    <property type="entry name" value="HATPase_dom"/>
</dbReference>
<evidence type="ECO:0000256" key="8">
    <source>
        <dbReference type="ARBA" id="ARBA00022777"/>
    </source>
</evidence>
<keyword evidence="6" id="KW-0808">Transferase</keyword>
<evidence type="ECO:0000256" key="12">
    <source>
        <dbReference type="ARBA" id="ARBA00068150"/>
    </source>
</evidence>
<keyword evidence="15" id="KW-0812">Transmembrane</keyword>
<keyword evidence="10" id="KW-0902">Two-component regulatory system</keyword>
<comment type="subcellular location">
    <subcellularLocation>
        <location evidence="2">Cytoplasm</location>
    </subcellularLocation>
</comment>
<dbReference type="Gene3D" id="3.30.565.10">
    <property type="entry name" value="Histidine kinase-like ATPase, C-terminal domain"/>
    <property type="match status" value="1"/>
</dbReference>
<feature type="chain" id="PRO_5029837363" description="Sensory/regulatory protein RpfC" evidence="16">
    <location>
        <begin position="22"/>
        <end position="829"/>
    </location>
</feature>
<proteinExistence type="predicted"/>
<keyword evidence="14" id="KW-0175">Coiled coil</keyword>
<dbReference type="CDD" id="cd00130">
    <property type="entry name" value="PAS"/>
    <property type="match status" value="1"/>
</dbReference>
<dbReference type="InterPro" id="IPR003661">
    <property type="entry name" value="HisK_dim/P_dom"/>
</dbReference>
<dbReference type="Gene3D" id="3.30.450.20">
    <property type="entry name" value="PAS domain"/>
    <property type="match status" value="1"/>
</dbReference>
<keyword evidence="7" id="KW-0547">Nucleotide-binding</keyword>
<evidence type="ECO:0000256" key="14">
    <source>
        <dbReference type="SAM" id="Coils"/>
    </source>
</evidence>
<dbReference type="PROSITE" id="PS50113">
    <property type="entry name" value="PAC"/>
    <property type="match status" value="1"/>
</dbReference>
<dbReference type="Pfam" id="PF00512">
    <property type="entry name" value="HisKA"/>
    <property type="match status" value="1"/>
</dbReference>
<evidence type="ECO:0000256" key="3">
    <source>
        <dbReference type="ARBA" id="ARBA00012438"/>
    </source>
</evidence>
<dbReference type="SMART" id="SM00448">
    <property type="entry name" value="REC"/>
    <property type="match status" value="1"/>
</dbReference>
<name>A0A7J0BQ82_9BACT</name>
<dbReference type="SUPFAM" id="SSF55785">
    <property type="entry name" value="PYP-like sensor domain (PAS domain)"/>
    <property type="match status" value="1"/>
</dbReference>
<keyword evidence="22" id="KW-1185">Reference proteome</keyword>
<dbReference type="InterPro" id="IPR013655">
    <property type="entry name" value="PAS_fold_3"/>
</dbReference>
<keyword evidence="15" id="KW-1133">Transmembrane helix</keyword>
<dbReference type="FunFam" id="3.30.565.10:FF:000010">
    <property type="entry name" value="Sensor histidine kinase RcsC"/>
    <property type="match status" value="1"/>
</dbReference>
<comment type="subunit">
    <text evidence="11">At low DSF concentrations, interacts with RpfF.</text>
</comment>
<feature type="modified residue" description="4-aspartylphosphate" evidence="13">
    <location>
        <position position="750"/>
    </location>
</feature>
<comment type="caution">
    <text evidence="21">The sequence shown here is derived from an EMBL/GenBank/DDBJ whole genome shotgun (WGS) entry which is preliminary data.</text>
</comment>
<dbReference type="SUPFAM" id="SSF53850">
    <property type="entry name" value="Periplasmic binding protein-like II"/>
    <property type="match status" value="1"/>
</dbReference>
<feature type="coiled-coil region" evidence="14">
    <location>
        <begin position="429"/>
        <end position="456"/>
    </location>
</feature>
<sequence>MLTFSLLLVLLATVPARVAHSETVRVGVYENNPLLFLSPEGKPSGLFGDILQEAATRLRWEIVIVPGSWDTLYEMTARGSLDLLPAVALRDDRLAIFDFSETALLTNWGEIFVPRHSGIQSFPDLGEKRIALLKGDTHNKALTEIMQSFGLPFTAVEFSSYADCFLAVAAGNADAAAANRMFGLRHKAAHDLKGTPIIFNPIQMRFAVPKGDPHSLLPRLNGVIADLMHTNDSAYTRGMRLWITAESNGEMPSWLLFAMGGLITAVILSVALSIFLRMQVRLRTARLTELNRTLQEEVAVRAQAERNLARSEERLTLALDAVNAAVWDWRTDTNQVYYSSHWYTMLGYSPYEMPQALETWRNLVHPDDLPGVVKMIAEHLQSGATFEAEFRMLAKDGNWRWILARGRAIERRDEETLRMMGIHLDITERRIFQSQIIQAKEEAEAANKAKSEFLANMSHEIRTPLNGIMGMLQLLQADALSGEQRQYANTALQSAKRLSQLLSDILYLSRIEAGKLPINDAPFSLAALLRETQDLFFPIAKQTGIALHVYADPRIPETVMGDSARLQQVLTNLAGNAFKFTQRGSVHIEAYPMPAARPGTVRILFSITDTGVGIPDDKMHILFEPFTQASEGYTRQYQGAGLGLSICKRLVHLMGGNMAISSEEGAGTSVYFCVTFRPAEKPETQKTDNTDVLAPISSPLRILLAEDEDVNRLATRRQLELLGHSVTTARNGQEALTALKEDSFDLVLMDIQMPVMDGVEAVRCIRTGPEFTAVASIPVIALTAYAMDGDRETFLNAGMDGYLAKPVETDSLARTIDSVRGKIQIRSIG</sequence>
<dbReference type="Proteomes" id="UP000503820">
    <property type="component" value="Unassembled WGS sequence"/>
</dbReference>
<dbReference type="SMART" id="SM00086">
    <property type="entry name" value="PAC"/>
    <property type="match status" value="1"/>
</dbReference>
<evidence type="ECO:0000256" key="4">
    <source>
        <dbReference type="ARBA" id="ARBA00022490"/>
    </source>
</evidence>
<evidence type="ECO:0000256" key="15">
    <source>
        <dbReference type="SAM" id="Phobius"/>
    </source>
</evidence>
<dbReference type="SMART" id="SM00387">
    <property type="entry name" value="HATPase_c"/>
    <property type="match status" value="1"/>
</dbReference>
<keyword evidence="8" id="KW-0418">Kinase</keyword>
<dbReference type="GO" id="GO:0005524">
    <property type="term" value="F:ATP binding"/>
    <property type="evidence" value="ECO:0007669"/>
    <property type="project" value="UniProtKB-KW"/>
</dbReference>
<reference evidence="21 22" key="1">
    <citation type="submission" date="2020-05" db="EMBL/GenBank/DDBJ databases">
        <title>Draft genome sequence of Desulfovibrio psychrotolerans JS1T.</title>
        <authorList>
            <person name="Ueno A."/>
            <person name="Tamazawa S."/>
            <person name="Tamamura S."/>
            <person name="Murakami T."/>
            <person name="Kiyama T."/>
            <person name="Inomata H."/>
            <person name="Amano Y."/>
            <person name="Miyakawa K."/>
            <person name="Tamaki H."/>
            <person name="Naganuma T."/>
            <person name="Kaneko K."/>
        </authorList>
    </citation>
    <scope>NUCLEOTIDE SEQUENCE [LARGE SCALE GENOMIC DNA]</scope>
    <source>
        <strain evidence="21 22">JS1</strain>
    </source>
</reference>
<evidence type="ECO:0000313" key="21">
    <source>
        <dbReference type="EMBL" id="GFM35820.1"/>
    </source>
</evidence>
<dbReference type="PROSITE" id="PS50112">
    <property type="entry name" value="PAS"/>
    <property type="match status" value="1"/>
</dbReference>
<dbReference type="EMBL" id="BLVP01000001">
    <property type="protein sequence ID" value="GFM35820.1"/>
    <property type="molecule type" value="Genomic_DNA"/>
</dbReference>
<evidence type="ECO:0000256" key="11">
    <source>
        <dbReference type="ARBA" id="ARBA00064003"/>
    </source>
</evidence>
<dbReference type="GO" id="GO:0000155">
    <property type="term" value="F:phosphorelay sensor kinase activity"/>
    <property type="evidence" value="ECO:0007669"/>
    <property type="project" value="InterPro"/>
</dbReference>
<dbReference type="Gene3D" id="3.40.190.10">
    <property type="entry name" value="Periplasmic binding protein-like II"/>
    <property type="match status" value="2"/>
</dbReference>
<dbReference type="InterPro" id="IPR001789">
    <property type="entry name" value="Sig_transdc_resp-reg_receiver"/>
</dbReference>
<feature type="domain" description="Response regulatory" evidence="18">
    <location>
        <begin position="701"/>
        <end position="820"/>
    </location>
</feature>
<evidence type="ECO:0000259" key="17">
    <source>
        <dbReference type="PROSITE" id="PS50109"/>
    </source>
</evidence>
<keyword evidence="15" id="KW-0472">Membrane</keyword>
<evidence type="ECO:0000256" key="1">
    <source>
        <dbReference type="ARBA" id="ARBA00000085"/>
    </source>
</evidence>
<feature type="domain" description="PAS" evidence="19">
    <location>
        <begin position="311"/>
        <end position="383"/>
    </location>
</feature>
<dbReference type="SUPFAM" id="SSF47384">
    <property type="entry name" value="Homodimeric domain of signal transducing histidine kinase"/>
    <property type="match status" value="1"/>
</dbReference>
<dbReference type="Pfam" id="PF00497">
    <property type="entry name" value="SBP_bac_3"/>
    <property type="match status" value="1"/>
</dbReference>
<dbReference type="EC" id="2.7.13.3" evidence="3"/>
<dbReference type="Pfam" id="PF02518">
    <property type="entry name" value="HATPase_c"/>
    <property type="match status" value="1"/>
</dbReference>
<dbReference type="GO" id="GO:0005737">
    <property type="term" value="C:cytoplasm"/>
    <property type="evidence" value="ECO:0007669"/>
    <property type="project" value="UniProtKB-SubCell"/>
</dbReference>
<dbReference type="InterPro" id="IPR036890">
    <property type="entry name" value="HATPase_C_sf"/>
</dbReference>
<accession>A0A7J0BQ82</accession>
<evidence type="ECO:0000256" key="2">
    <source>
        <dbReference type="ARBA" id="ARBA00004496"/>
    </source>
</evidence>
<dbReference type="CDD" id="cd16922">
    <property type="entry name" value="HATPase_EvgS-ArcB-TorS-like"/>
    <property type="match status" value="1"/>
</dbReference>
<dbReference type="Pfam" id="PF08447">
    <property type="entry name" value="PAS_3"/>
    <property type="match status" value="1"/>
</dbReference>
<dbReference type="InterPro" id="IPR001610">
    <property type="entry name" value="PAC"/>
</dbReference>
<feature type="transmembrane region" description="Helical" evidence="15">
    <location>
        <begin position="254"/>
        <end position="276"/>
    </location>
</feature>
<dbReference type="PROSITE" id="PS50109">
    <property type="entry name" value="HIS_KIN"/>
    <property type="match status" value="1"/>
</dbReference>
<dbReference type="AlphaFoldDB" id="A0A7J0BQ82"/>
<organism evidence="21 22">
    <name type="scientific">Desulfovibrio psychrotolerans</name>
    <dbReference type="NCBI Taxonomy" id="415242"/>
    <lineage>
        <taxon>Bacteria</taxon>
        <taxon>Pseudomonadati</taxon>
        <taxon>Thermodesulfobacteriota</taxon>
        <taxon>Desulfovibrionia</taxon>
        <taxon>Desulfovibrionales</taxon>
        <taxon>Desulfovibrionaceae</taxon>
        <taxon>Desulfovibrio</taxon>
    </lineage>
</organism>
<protein>
    <recommendedName>
        <fullName evidence="12">Sensory/regulatory protein RpfC</fullName>
        <ecNumber evidence="3">2.7.13.3</ecNumber>
    </recommendedName>
</protein>
<evidence type="ECO:0000313" key="22">
    <source>
        <dbReference type="Proteomes" id="UP000503820"/>
    </source>
</evidence>
<dbReference type="CDD" id="cd17546">
    <property type="entry name" value="REC_hyHK_CKI1_RcsC-like"/>
    <property type="match status" value="1"/>
</dbReference>
<dbReference type="FunFam" id="1.10.287.130:FF:000002">
    <property type="entry name" value="Two-component osmosensing histidine kinase"/>
    <property type="match status" value="1"/>
</dbReference>
<dbReference type="SUPFAM" id="SSF55874">
    <property type="entry name" value="ATPase domain of HSP90 chaperone/DNA topoisomerase II/histidine kinase"/>
    <property type="match status" value="1"/>
</dbReference>
<dbReference type="SMART" id="SM00062">
    <property type="entry name" value="PBPb"/>
    <property type="match status" value="1"/>
</dbReference>
<keyword evidence="4" id="KW-0963">Cytoplasm</keyword>
<feature type="domain" description="Histidine kinase" evidence="17">
    <location>
        <begin position="456"/>
        <end position="678"/>
    </location>
</feature>
<dbReference type="PROSITE" id="PS50110">
    <property type="entry name" value="RESPONSE_REGULATORY"/>
    <property type="match status" value="1"/>
</dbReference>
<evidence type="ECO:0000256" key="7">
    <source>
        <dbReference type="ARBA" id="ARBA00022741"/>
    </source>
</evidence>
<dbReference type="InterPro" id="IPR004358">
    <property type="entry name" value="Sig_transdc_His_kin-like_C"/>
</dbReference>
<feature type="coiled-coil region" evidence="14">
    <location>
        <begin position="287"/>
        <end position="321"/>
    </location>
</feature>
<dbReference type="FunFam" id="3.30.450.20:FF:000099">
    <property type="entry name" value="Sensory box sensor histidine kinase"/>
    <property type="match status" value="1"/>
</dbReference>
<dbReference type="NCBIfam" id="TIGR00229">
    <property type="entry name" value="sensory_box"/>
    <property type="match status" value="1"/>
</dbReference>
<dbReference type="InterPro" id="IPR000014">
    <property type="entry name" value="PAS"/>
</dbReference>
<dbReference type="InterPro" id="IPR005467">
    <property type="entry name" value="His_kinase_dom"/>
</dbReference>
<gene>
    <name evidence="21" type="ORF">DSM19430T_05040</name>
</gene>
<feature type="signal peptide" evidence="16">
    <location>
        <begin position="1"/>
        <end position="21"/>
    </location>
</feature>
<dbReference type="InterPro" id="IPR011006">
    <property type="entry name" value="CheY-like_superfamily"/>
</dbReference>
<dbReference type="PRINTS" id="PR00344">
    <property type="entry name" value="BCTRLSENSOR"/>
</dbReference>
<comment type="catalytic activity">
    <reaction evidence="1">
        <text>ATP + protein L-histidine = ADP + protein N-phospho-L-histidine.</text>
        <dbReference type="EC" id="2.7.13.3"/>
    </reaction>
</comment>
<dbReference type="GO" id="GO:0032991">
    <property type="term" value="C:protein-containing complex"/>
    <property type="evidence" value="ECO:0007669"/>
    <property type="project" value="UniProtKB-ARBA"/>
</dbReference>
<dbReference type="InterPro" id="IPR000700">
    <property type="entry name" value="PAS-assoc_C"/>
</dbReference>
<evidence type="ECO:0000256" key="10">
    <source>
        <dbReference type="ARBA" id="ARBA00023012"/>
    </source>
</evidence>
<dbReference type="Gene3D" id="3.40.50.2300">
    <property type="match status" value="1"/>
</dbReference>
<keyword evidence="9" id="KW-0067">ATP-binding</keyword>
<evidence type="ECO:0000256" key="6">
    <source>
        <dbReference type="ARBA" id="ARBA00022679"/>
    </source>
</evidence>
<evidence type="ECO:0000259" key="18">
    <source>
        <dbReference type="PROSITE" id="PS50110"/>
    </source>
</evidence>
<dbReference type="PANTHER" id="PTHR45339:SF1">
    <property type="entry name" value="HYBRID SIGNAL TRANSDUCTION HISTIDINE KINASE J"/>
    <property type="match status" value="1"/>
</dbReference>
<evidence type="ECO:0000256" key="9">
    <source>
        <dbReference type="ARBA" id="ARBA00022840"/>
    </source>
</evidence>
<evidence type="ECO:0000259" key="20">
    <source>
        <dbReference type="PROSITE" id="PS50113"/>
    </source>
</evidence>
<keyword evidence="5 13" id="KW-0597">Phosphoprotein</keyword>
<evidence type="ECO:0000259" key="19">
    <source>
        <dbReference type="PROSITE" id="PS50112"/>
    </source>
</evidence>
<dbReference type="Pfam" id="PF00072">
    <property type="entry name" value="Response_reg"/>
    <property type="match status" value="1"/>
</dbReference>
<dbReference type="Gene3D" id="1.10.287.130">
    <property type="match status" value="1"/>
</dbReference>
<evidence type="ECO:0000256" key="5">
    <source>
        <dbReference type="ARBA" id="ARBA00022553"/>
    </source>
</evidence>
<evidence type="ECO:0000256" key="16">
    <source>
        <dbReference type="SAM" id="SignalP"/>
    </source>
</evidence>
<keyword evidence="16" id="KW-0732">Signal</keyword>
<dbReference type="SUPFAM" id="SSF52172">
    <property type="entry name" value="CheY-like"/>
    <property type="match status" value="1"/>
</dbReference>
<dbReference type="SMART" id="SM00091">
    <property type="entry name" value="PAS"/>
    <property type="match status" value="1"/>
</dbReference>
<evidence type="ECO:0000256" key="13">
    <source>
        <dbReference type="PROSITE-ProRule" id="PRU00169"/>
    </source>
</evidence>